<dbReference type="AlphaFoldDB" id="S7VC27"/>
<name>S7VC27_9BACT</name>
<reference evidence="1 2" key="1">
    <citation type="journal article" date="2013" name="Genome Announc.">
        <title>Draft Genome Sequence of Cyclobacterium qasimii Strain M12-11BT, Isolated from Arctic Marine Sediment.</title>
        <authorList>
            <person name="Shivaji S."/>
            <person name="Ara S."/>
            <person name="Singh A."/>
            <person name="Kumar Pinnaka A."/>
        </authorList>
    </citation>
    <scope>NUCLEOTIDE SEQUENCE [LARGE SCALE GENOMIC DNA]</scope>
    <source>
        <strain evidence="1 2">M12-11B</strain>
    </source>
</reference>
<protein>
    <recommendedName>
        <fullName evidence="3">Glycosyltransferase</fullName>
    </recommendedName>
</protein>
<accession>S7VC27</accession>
<dbReference type="STRING" id="641524.ADICYQ_3560"/>
<dbReference type="Proteomes" id="UP000014974">
    <property type="component" value="Unassembled WGS sequence"/>
</dbReference>
<organism evidence="1 2">
    <name type="scientific">Cyclobacterium qasimii M12-11B</name>
    <dbReference type="NCBI Taxonomy" id="641524"/>
    <lineage>
        <taxon>Bacteria</taxon>
        <taxon>Pseudomonadati</taxon>
        <taxon>Bacteroidota</taxon>
        <taxon>Cytophagia</taxon>
        <taxon>Cytophagales</taxon>
        <taxon>Cyclobacteriaceae</taxon>
        <taxon>Cyclobacterium</taxon>
    </lineage>
</organism>
<comment type="caution">
    <text evidence="1">The sequence shown here is derived from an EMBL/GenBank/DDBJ whole genome shotgun (WGS) entry which is preliminary data.</text>
</comment>
<proteinExistence type="predicted"/>
<gene>
    <name evidence="1" type="ORF">ADICYQ_3560</name>
</gene>
<evidence type="ECO:0000313" key="2">
    <source>
        <dbReference type="Proteomes" id="UP000014974"/>
    </source>
</evidence>
<evidence type="ECO:0000313" key="1">
    <source>
        <dbReference type="EMBL" id="EPR67536.1"/>
    </source>
</evidence>
<dbReference type="eggNOG" id="COG0438">
    <property type="taxonomic scope" value="Bacteria"/>
</dbReference>
<evidence type="ECO:0008006" key="3">
    <source>
        <dbReference type="Google" id="ProtNLM"/>
    </source>
</evidence>
<sequence>MEFIVYTNTEWDGPPRSRHQLAHALAKRFKVTFVSSNTIGIPGLKSTQVNDNFELLTPSFPASFRLRYRMPVLNEAYQVWLFTKLKNNLRAGM</sequence>
<dbReference type="EMBL" id="ATNM01000123">
    <property type="protein sequence ID" value="EPR67536.1"/>
    <property type="molecule type" value="Genomic_DNA"/>
</dbReference>
<dbReference type="RefSeq" id="WP_020889538.1">
    <property type="nucleotide sequence ID" value="NZ_ATNM01000123.1"/>
</dbReference>